<dbReference type="RefSeq" id="WP_210666593.1">
    <property type="nucleotide sequence ID" value="NZ_JAGFBV010000016.1"/>
</dbReference>
<comment type="caution">
    <text evidence="1">The sequence shown here is derived from an EMBL/GenBank/DDBJ whole genome shotgun (WGS) entry which is preliminary data.</text>
</comment>
<evidence type="ECO:0000313" key="1">
    <source>
        <dbReference type="EMBL" id="MBP4138598.1"/>
    </source>
</evidence>
<protein>
    <submittedName>
        <fullName evidence="1">Uncharacterized protein</fullName>
    </submittedName>
</protein>
<organism evidence="1 2">
    <name type="scientific">Flavobacterium geliluteum</name>
    <dbReference type="NCBI Taxonomy" id="2816120"/>
    <lineage>
        <taxon>Bacteria</taxon>
        <taxon>Pseudomonadati</taxon>
        <taxon>Bacteroidota</taxon>
        <taxon>Flavobacteriia</taxon>
        <taxon>Flavobacteriales</taxon>
        <taxon>Flavobacteriaceae</taxon>
        <taxon>Flavobacterium</taxon>
    </lineage>
</organism>
<proteinExistence type="predicted"/>
<dbReference type="AlphaFoldDB" id="A0A941B3L1"/>
<reference evidence="1 2" key="1">
    <citation type="submission" date="2021-03" db="EMBL/GenBank/DDBJ databases">
        <title>Flavobacterium Flabelliformis Sp. Nov. And Flavobacterium Geliluteum Sp. Nov., Two Novel Multidrug Resistant Psychrophilic Species Isolated From Antarctica.</title>
        <authorList>
            <person name="Kralova S."/>
            <person name="Busse H.J."/>
            <person name="Bezdicek M."/>
            <person name="Nykrynova M."/>
            <person name="Kroupova E."/>
            <person name="Krsek D."/>
            <person name="Sedlacek I."/>
        </authorList>
    </citation>
    <scope>NUCLEOTIDE SEQUENCE [LARGE SCALE GENOMIC DNA]</scope>
    <source>
        <strain evidence="1 2">P7388</strain>
    </source>
</reference>
<sequence length="219" mass="24574">MKSNFYISLIFLIATNSFSQNINWRSLKNEQKHIISLNIGLLYGTTIDLGYGHKLNTKLPMILNAEFSTSFGDTALDDFKTKIGAQAEVLKIGGFSTTLKAYGVFRRFENDNAQLLNFGSELSAVSGYYKSKWYVAGEFGFDKAIVTHIKHSDVLKNYYPGIKSGWYIPTAGNFFYGVQSGFSLGRNDLNLRAGTMATQDFKSTPTLPFYFQIGINRKI</sequence>
<dbReference type="EMBL" id="JAGFBV010000016">
    <property type="protein sequence ID" value="MBP4138598.1"/>
    <property type="molecule type" value="Genomic_DNA"/>
</dbReference>
<accession>A0A941B3L1</accession>
<name>A0A941B3L1_9FLAO</name>
<dbReference type="Proteomes" id="UP000675047">
    <property type="component" value="Unassembled WGS sequence"/>
</dbReference>
<evidence type="ECO:0000313" key="2">
    <source>
        <dbReference type="Proteomes" id="UP000675047"/>
    </source>
</evidence>
<gene>
    <name evidence="1" type="ORF">J3495_10915</name>
</gene>
<keyword evidence="2" id="KW-1185">Reference proteome</keyword>